<keyword evidence="1" id="KW-1133">Transmembrane helix</keyword>
<organism evidence="2">
    <name type="scientific">Rhizophora mucronata</name>
    <name type="common">Asiatic mangrove</name>
    <dbReference type="NCBI Taxonomy" id="61149"/>
    <lineage>
        <taxon>Eukaryota</taxon>
        <taxon>Viridiplantae</taxon>
        <taxon>Streptophyta</taxon>
        <taxon>Embryophyta</taxon>
        <taxon>Tracheophyta</taxon>
        <taxon>Spermatophyta</taxon>
        <taxon>Magnoliopsida</taxon>
        <taxon>eudicotyledons</taxon>
        <taxon>Gunneridae</taxon>
        <taxon>Pentapetalae</taxon>
        <taxon>rosids</taxon>
        <taxon>fabids</taxon>
        <taxon>Malpighiales</taxon>
        <taxon>Rhizophoraceae</taxon>
        <taxon>Rhizophora</taxon>
    </lineage>
</organism>
<sequence length="82" mass="9479">MSSPCFAPSKFLGFKISFFFFLILFNVGGVGTLKLTLYSKYIKKCHKKGREDETFDNTCWSVFCYLIDFHCTFNLNFAIFGS</sequence>
<keyword evidence="1" id="KW-0472">Membrane</keyword>
<reference evidence="2" key="1">
    <citation type="submission" date="2018-02" db="EMBL/GenBank/DDBJ databases">
        <title>Rhizophora mucronata_Transcriptome.</title>
        <authorList>
            <person name="Meera S.P."/>
            <person name="Sreeshan A."/>
            <person name="Augustine A."/>
        </authorList>
    </citation>
    <scope>NUCLEOTIDE SEQUENCE</scope>
    <source>
        <tissue evidence="2">Leaf</tissue>
    </source>
</reference>
<dbReference type="AlphaFoldDB" id="A0A2P2MZX0"/>
<protein>
    <submittedName>
        <fullName evidence="2">Uncharacterized protein</fullName>
    </submittedName>
</protein>
<evidence type="ECO:0000256" key="1">
    <source>
        <dbReference type="SAM" id="Phobius"/>
    </source>
</evidence>
<accession>A0A2P2MZX0</accession>
<feature type="transmembrane region" description="Helical" evidence="1">
    <location>
        <begin position="16"/>
        <end position="38"/>
    </location>
</feature>
<proteinExistence type="predicted"/>
<name>A0A2P2MZX0_RHIMU</name>
<dbReference type="EMBL" id="GGEC01055286">
    <property type="protein sequence ID" value="MBX35770.1"/>
    <property type="molecule type" value="Transcribed_RNA"/>
</dbReference>
<keyword evidence="1" id="KW-0812">Transmembrane</keyword>
<evidence type="ECO:0000313" key="2">
    <source>
        <dbReference type="EMBL" id="MBX35770.1"/>
    </source>
</evidence>